<sequence>MHDKMFSQTGWYTRFEKWMMAACLNLLFLISCLPLVTLGPALATLTKLAGQVGDMGSFSNLFLAYIQEFSYFLTKRYLLSNLPFVAFGVILLGGFYLAFQVSSGFLMVIILALLCSTILYFAAAIPRYLWKMVQGQKMELRQLVAEVAGDVHVSIRLAAMNVGLSLLASLSFMVWPVLSTLWVIIGFYLWASANQKILKGGSHAVFVN</sequence>
<name>A0AA94SA72_9STRE</name>
<keyword evidence="1" id="KW-1133">Transmembrane helix</keyword>
<protein>
    <submittedName>
        <fullName evidence="2">Predicted integral membrane protein</fullName>
    </submittedName>
</protein>
<dbReference type="RefSeq" id="WP_077497228.1">
    <property type="nucleotide sequence ID" value="NZ_LS483409.1"/>
</dbReference>
<dbReference type="Proteomes" id="UP000249013">
    <property type="component" value="Chromosome 1"/>
</dbReference>
<dbReference type="AlphaFoldDB" id="A0AA94SA72"/>
<evidence type="ECO:0000313" key="2">
    <source>
        <dbReference type="EMBL" id="SQG79845.1"/>
    </source>
</evidence>
<keyword evidence="1" id="KW-0472">Membrane</keyword>
<organism evidence="2 3">
    <name type="scientific">Streptococcus gallolyticus</name>
    <dbReference type="NCBI Taxonomy" id="315405"/>
    <lineage>
        <taxon>Bacteria</taxon>
        <taxon>Bacillati</taxon>
        <taxon>Bacillota</taxon>
        <taxon>Bacilli</taxon>
        <taxon>Lactobacillales</taxon>
        <taxon>Streptococcaceae</taxon>
        <taxon>Streptococcus</taxon>
    </lineage>
</organism>
<dbReference type="EMBL" id="LS483409">
    <property type="protein sequence ID" value="SQG79845.1"/>
    <property type="molecule type" value="Genomic_DNA"/>
</dbReference>
<accession>A0AA94SA72</accession>
<feature type="transmembrane region" description="Helical" evidence="1">
    <location>
        <begin position="105"/>
        <end position="130"/>
    </location>
</feature>
<feature type="transmembrane region" description="Helical" evidence="1">
    <location>
        <begin position="21"/>
        <end position="42"/>
    </location>
</feature>
<proteinExistence type="predicted"/>
<evidence type="ECO:0000313" key="3">
    <source>
        <dbReference type="Proteomes" id="UP000249013"/>
    </source>
</evidence>
<keyword evidence="1" id="KW-0812">Transmembrane</keyword>
<dbReference type="PROSITE" id="PS51257">
    <property type="entry name" value="PROKAR_LIPOPROTEIN"/>
    <property type="match status" value="1"/>
</dbReference>
<evidence type="ECO:0000256" key="1">
    <source>
        <dbReference type="SAM" id="Phobius"/>
    </source>
</evidence>
<reference evidence="2 3" key="1">
    <citation type="submission" date="2018-06" db="EMBL/GenBank/DDBJ databases">
        <authorList>
            <consortium name="Pathogen Informatics"/>
            <person name="Doyle S."/>
        </authorList>
    </citation>
    <scope>NUCLEOTIDE SEQUENCE [LARGE SCALE GENOMIC DNA]</scope>
    <source>
        <strain evidence="2 3">NCTC13773</strain>
    </source>
</reference>
<feature type="transmembrane region" description="Helical" evidence="1">
    <location>
        <begin position="78"/>
        <end position="99"/>
    </location>
</feature>
<gene>
    <name evidence="2" type="ORF">NCTC13773_01661</name>
</gene>
<feature type="transmembrane region" description="Helical" evidence="1">
    <location>
        <begin position="164"/>
        <end position="190"/>
    </location>
</feature>